<dbReference type="PANTHER" id="PTHR32305:SF15">
    <property type="entry name" value="PROTEIN RHSA-RELATED"/>
    <property type="match status" value="1"/>
</dbReference>
<dbReference type="PANTHER" id="PTHR32305">
    <property type="match status" value="1"/>
</dbReference>
<reference evidence="7 8" key="1">
    <citation type="submission" date="2018-08" db="EMBL/GenBank/DDBJ databases">
        <title>Recombination of ecologically and evolutionarily significant loci maintains genetic cohesion in the Pseudomonas syringae species complex.</title>
        <authorList>
            <person name="Dillon M."/>
            <person name="Thakur S."/>
            <person name="Almeida R.N.D."/>
            <person name="Weir B.S."/>
            <person name="Guttman D.S."/>
        </authorList>
    </citation>
    <scope>NUCLEOTIDE SEQUENCE [LARGE SCALE GENOMIC DNA]</scope>
    <source>
        <strain evidence="7 8">ICMP 6917</strain>
    </source>
</reference>
<sequence>MFNPSNETHFSLTIEDYEGDLQVLSFTGTEGISQAFRFDVELVSENPDLDLEKLLHKQAFLAFDPQGSGIHGQIYRIAQGDAGKRLTRYILSLVPQLQYLHHRTNQRIYQQLSAPEIIALILEEHGIKGNAYSFQLSQQCPKREYCVQYDETDLHFIQRLCEEEGIHYHFQHSEKLHLLVFGDDQTVFPKLGQPTAYVQGSGLVADEPVIKGLNFRLETRTSRVTRRDYDFEKPGIQLEAAWKPADESTEPDLEDYDYPGRFLDRARGKFLSQRALERHRADYQQVEGWGDQTTLTSGHFLEISDHPQTEWNDLWLLTEIVHEGKQPQVLEESVTSDTTDNKDDFHQGYRNRFLATPWAVFYRPALEHTKPRVLGTQTATVTGPKGEEIHCDQYGRIKVQFHWDREGQADDKTTCWLRVSSAWAGDRYGAISIPRIGMEVLVTFLEGDPDQPLVNGCLYHKENQVPYPLPANKTRTVFKTLSSPGGGGYNELRIEDKKGAEQIYIHAQRDWDENIEHDQKVRVGNERHDTVEKNTYTELKAEEHRTTHSDRKVEVRMDDHLTIGQNQHVKLGTAQLTSVGREIHLKAGDKIVIEAGTELTALGGGSFIKLDGGGITVIGPVVKVNAGGSAGSGTGIAIKPPVLPGAADKDKAGSLMDQALVNAPPEKVKPKAFFVFSE</sequence>
<comment type="subcellular location">
    <subcellularLocation>
        <location evidence="1">Secreted</location>
    </subcellularLocation>
</comment>
<dbReference type="Proteomes" id="UP000614982">
    <property type="component" value="Unassembled WGS sequence"/>
</dbReference>
<dbReference type="EMBL" id="BLWA01000019">
    <property type="protein sequence ID" value="GFM94652.1"/>
    <property type="molecule type" value="Genomic_DNA"/>
</dbReference>
<feature type="domain" description="Gp5/Type VI secretion system Vgr protein OB-fold" evidence="4">
    <location>
        <begin position="392"/>
        <end position="459"/>
    </location>
</feature>
<dbReference type="InterPro" id="IPR017847">
    <property type="entry name" value="T6SS_RhsGE_Vgr_subset"/>
</dbReference>
<feature type="domain" description="Gp5/Type VI secretion system Vgr C-terminal trimerisation" evidence="5">
    <location>
        <begin position="477"/>
        <end position="583"/>
    </location>
</feature>
<protein>
    <submittedName>
        <fullName evidence="7">Rhs element Vgr protein</fullName>
    </submittedName>
    <submittedName>
        <fullName evidence="6">Type IV secretion protein Rhs</fullName>
    </submittedName>
</protein>
<keyword evidence="9" id="KW-1185">Reference proteome</keyword>
<dbReference type="NCBIfam" id="TIGR03361">
    <property type="entry name" value="VI_Rhs_Vgr"/>
    <property type="match status" value="1"/>
</dbReference>
<dbReference type="Gene3D" id="4.10.220.110">
    <property type="match status" value="1"/>
</dbReference>
<proteinExistence type="inferred from homology"/>
<dbReference type="EMBL" id="RBRY01000109">
    <property type="protein sequence ID" value="RMR55145.1"/>
    <property type="molecule type" value="Genomic_DNA"/>
</dbReference>
<organism evidence="7 8">
    <name type="scientific">Pseudomonas cichorii</name>
    <dbReference type="NCBI Taxonomy" id="36746"/>
    <lineage>
        <taxon>Bacteria</taxon>
        <taxon>Pseudomonadati</taxon>
        <taxon>Pseudomonadota</taxon>
        <taxon>Gammaproteobacteria</taxon>
        <taxon>Pseudomonadales</taxon>
        <taxon>Pseudomonadaceae</taxon>
        <taxon>Pseudomonas</taxon>
    </lineage>
</organism>
<dbReference type="Pfam" id="PF05954">
    <property type="entry name" value="Phage_GPD"/>
    <property type="match status" value="1"/>
</dbReference>
<gene>
    <name evidence="7" type="ORF">ALP84_01822</name>
    <name evidence="6" type="ORF">PSCICP_46240</name>
</gene>
<evidence type="ECO:0000256" key="3">
    <source>
        <dbReference type="ARBA" id="ARBA00022525"/>
    </source>
</evidence>
<dbReference type="SUPFAM" id="SSF69279">
    <property type="entry name" value="Phage tail proteins"/>
    <property type="match status" value="2"/>
</dbReference>
<dbReference type="InterPro" id="IPR054030">
    <property type="entry name" value="Gp5_Vgr_C"/>
</dbReference>
<accession>A0A3M4VTM0</accession>
<dbReference type="RefSeq" id="WP_025260169.1">
    <property type="nucleotide sequence ID" value="NZ_BLVX01000009.1"/>
</dbReference>
<keyword evidence="3" id="KW-0964">Secreted</keyword>
<evidence type="ECO:0000313" key="6">
    <source>
        <dbReference type="EMBL" id="GFM94652.1"/>
    </source>
</evidence>
<evidence type="ECO:0000256" key="1">
    <source>
        <dbReference type="ARBA" id="ARBA00004613"/>
    </source>
</evidence>
<dbReference type="GeneID" id="93659264"/>
<evidence type="ECO:0000259" key="5">
    <source>
        <dbReference type="Pfam" id="PF22178"/>
    </source>
</evidence>
<dbReference type="AlphaFoldDB" id="A0A3M4VTM0"/>
<dbReference type="GO" id="GO:0005576">
    <property type="term" value="C:extracellular region"/>
    <property type="evidence" value="ECO:0007669"/>
    <property type="project" value="UniProtKB-SubCell"/>
</dbReference>
<dbReference type="Gene3D" id="3.55.50.10">
    <property type="entry name" value="Baseplate protein-like domains"/>
    <property type="match status" value="1"/>
</dbReference>
<reference evidence="6 9" key="2">
    <citation type="submission" date="2020-05" db="EMBL/GenBank/DDBJ databases">
        <title>Genetic diversity of Pseudomonas cichorii.</title>
        <authorList>
            <person name="Tani S."/>
            <person name="Yagi H."/>
            <person name="Hashimoto S."/>
            <person name="Iiyama K."/>
            <person name="Furuya N."/>
        </authorList>
    </citation>
    <scope>NUCLEOTIDE SEQUENCE [LARGE SCALE GENOMIC DNA]</scope>
    <source>
        <strain evidence="6 9">LMG 2162</strain>
    </source>
</reference>
<dbReference type="InterPro" id="IPR006531">
    <property type="entry name" value="Gp5/Vgr_OB"/>
</dbReference>
<dbReference type="NCBIfam" id="TIGR01646">
    <property type="entry name" value="vgr_GE"/>
    <property type="match status" value="1"/>
</dbReference>
<evidence type="ECO:0000313" key="9">
    <source>
        <dbReference type="Proteomes" id="UP000614982"/>
    </source>
</evidence>
<dbReference type="Gene3D" id="2.40.50.230">
    <property type="entry name" value="Gp5 N-terminal domain"/>
    <property type="match status" value="1"/>
</dbReference>
<dbReference type="SUPFAM" id="SSF69255">
    <property type="entry name" value="gp5 N-terminal domain-like"/>
    <property type="match status" value="1"/>
</dbReference>
<dbReference type="Pfam" id="PF04717">
    <property type="entry name" value="Phage_base_V"/>
    <property type="match status" value="1"/>
</dbReference>
<dbReference type="Proteomes" id="UP000278332">
    <property type="component" value="Unassembled WGS sequence"/>
</dbReference>
<evidence type="ECO:0000313" key="7">
    <source>
        <dbReference type="EMBL" id="RMR55145.1"/>
    </source>
</evidence>
<dbReference type="SUPFAM" id="SSF69349">
    <property type="entry name" value="Phage fibre proteins"/>
    <property type="match status" value="1"/>
</dbReference>
<name>A0A3M4VTM0_PSECI</name>
<evidence type="ECO:0000256" key="2">
    <source>
        <dbReference type="ARBA" id="ARBA00005558"/>
    </source>
</evidence>
<dbReference type="InterPro" id="IPR006533">
    <property type="entry name" value="T6SS_Vgr_RhsGE"/>
</dbReference>
<evidence type="ECO:0000313" key="8">
    <source>
        <dbReference type="Proteomes" id="UP000278332"/>
    </source>
</evidence>
<comment type="similarity">
    <text evidence="2">Belongs to the VgrG protein family.</text>
</comment>
<comment type="caution">
    <text evidence="7">The sequence shown here is derived from an EMBL/GenBank/DDBJ whole genome shotgun (WGS) entry which is preliminary data.</text>
</comment>
<dbReference type="Gene3D" id="2.30.110.50">
    <property type="match status" value="1"/>
</dbReference>
<evidence type="ECO:0000259" key="4">
    <source>
        <dbReference type="Pfam" id="PF04717"/>
    </source>
</evidence>
<dbReference type="InterPro" id="IPR037026">
    <property type="entry name" value="Vgr_OB-fold_dom_sf"/>
</dbReference>
<dbReference type="OrthoDB" id="9762420at2"/>
<dbReference type="InterPro" id="IPR050708">
    <property type="entry name" value="T6SS_VgrG/RHS"/>
</dbReference>
<dbReference type="Pfam" id="PF22178">
    <property type="entry name" value="Gp5_trimer_C"/>
    <property type="match status" value="1"/>
</dbReference>